<feature type="domain" description="Ig-like" evidence="1">
    <location>
        <begin position="48"/>
        <end position="102"/>
    </location>
</feature>
<reference evidence="2" key="1">
    <citation type="journal article" date="2013" name="Environ. Microbiol.">
        <title>Seasonally variable intestinal metagenomes of the red palm weevil (Rhynchophorus ferrugineus).</title>
        <authorList>
            <person name="Jia S."/>
            <person name="Zhang X."/>
            <person name="Zhang G."/>
            <person name="Yin A."/>
            <person name="Zhang S."/>
            <person name="Li F."/>
            <person name="Wang L."/>
            <person name="Zhao D."/>
            <person name="Yun Q."/>
            <person name="Tala"/>
            <person name="Wang J."/>
            <person name="Sun G."/>
            <person name="Baabdullah M."/>
            <person name="Yu X."/>
            <person name="Hu S."/>
            <person name="Al-Mssallem I.S."/>
            <person name="Yu J."/>
        </authorList>
    </citation>
    <scope>NUCLEOTIDE SEQUENCE</scope>
</reference>
<proteinExistence type="predicted"/>
<feature type="non-terminal residue" evidence="2">
    <location>
        <position position="111"/>
    </location>
</feature>
<sequence>MGESTNITSTSCRVASEPQTVKIWGFPDAPGDQNRILCVGSIAEPVKVEGENIAWYTDETGGLALTSAPVPDTSELGETVYWITQNTHGCESKTRSKFIVVVEDLPPKPEV</sequence>
<evidence type="ECO:0000259" key="1">
    <source>
        <dbReference type="Pfam" id="PF19081"/>
    </source>
</evidence>
<organism evidence="2">
    <name type="scientific">uncultured Cytophaga sp</name>
    <dbReference type="NCBI Taxonomy" id="160238"/>
    <lineage>
        <taxon>Bacteria</taxon>
        <taxon>Pseudomonadati</taxon>
        <taxon>Bacteroidota</taxon>
        <taxon>Cytophagia</taxon>
        <taxon>Cytophagales</taxon>
        <taxon>Cytophagaceae</taxon>
        <taxon>Cytophaga</taxon>
        <taxon>environmental samples</taxon>
    </lineage>
</organism>
<protein>
    <submittedName>
        <fullName evidence="2">CAZy families GH8|CE4|CBM9 protein</fullName>
    </submittedName>
</protein>
<dbReference type="InterPro" id="IPR044023">
    <property type="entry name" value="Ig_7"/>
</dbReference>
<name>A0A060BV21_9BACT</name>
<dbReference type="Pfam" id="PF19081">
    <property type="entry name" value="Ig_7"/>
    <property type="match status" value="1"/>
</dbReference>
<dbReference type="EMBL" id="KF119246">
    <property type="protein sequence ID" value="AIA86512.1"/>
    <property type="molecule type" value="Genomic_DNA"/>
</dbReference>
<dbReference type="AlphaFoldDB" id="A0A060BV21"/>
<accession>A0A060BV21</accession>
<evidence type="ECO:0000313" key="2">
    <source>
        <dbReference type="EMBL" id="AIA86512.1"/>
    </source>
</evidence>